<protein>
    <submittedName>
        <fullName evidence="2">Uncharacterized protein</fullName>
    </submittedName>
</protein>
<reference evidence="2 3" key="1">
    <citation type="submission" date="2020-06" db="EMBL/GenBank/DDBJ databases">
        <authorList>
            <person name="Li R."/>
            <person name="Bekaert M."/>
        </authorList>
    </citation>
    <scope>NUCLEOTIDE SEQUENCE [LARGE SCALE GENOMIC DNA]</scope>
    <source>
        <strain evidence="3">wild</strain>
    </source>
</reference>
<gene>
    <name evidence="2" type="ORF">MCOR_17845</name>
</gene>
<proteinExistence type="predicted"/>
<evidence type="ECO:0000256" key="1">
    <source>
        <dbReference type="SAM" id="SignalP"/>
    </source>
</evidence>
<name>A0A6J8BDG8_MYTCO</name>
<keyword evidence="3" id="KW-1185">Reference proteome</keyword>
<keyword evidence="1" id="KW-0732">Signal</keyword>
<evidence type="ECO:0000313" key="3">
    <source>
        <dbReference type="Proteomes" id="UP000507470"/>
    </source>
</evidence>
<dbReference type="OrthoDB" id="543966at2759"/>
<sequence length="292" mass="33446">MAVLKMILVVSAFLVIQAEEENKGYIHKQMETYSDSETEASDRLFSNYMPVITGFKEMVTLKIMLILGLALLTNAQLDNTEQIDKLTKGFLLKVDQDSNILSRTTRHFYGNCLDIKTWYTNDGNGNTIFLDRQSPDCGLTAMRSFHLVRHNAGSHVRYDASCCNLPLNLKCSTETLNTPFDNDGNGKVAFLDRKFVPCPHNGFIKHFHLNRQLPNKYRYTYSCCTPESSQWHKMNCYNNHTPSSPAGHGKMVDLDKHKPTCRLGYFLNNFKLAHPTLTTMRYDYRCCAFLPQ</sequence>
<feature type="signal peptide" evidence="1">
    <location>
        <begin position="1"/>
        <end position="18"/>
    </location>
</feature>
<organism evidence="2 3">
    <name type="scientific">Mytilus coruscus</name>
    <name type="common">Sea mussel</name>
    <dbReference type="NCBI Taxonomy" id="42192"/>
    <lineage>
        <taxon>Eukaryota</taxon>
        <taxon>Metazoa</taxon>
        <taxon>Spiralia</taxon>
        <taxon>Lophotrochozoa</taxon>
        <taxon>Mollusca</taxon>
        <taxon>Bivalvia</taxon>
        <taxon>Autobranchia</taxon>
        <taxon>Pteriomorphia</taxon>
        <taxon>Mytilida</taxon>
        <taxon>Mytiloidea</taxon>
        <taxon>Mytilidae</taxon>
        <taxon>Mytilinae</taxon>
        <taxon>Mytilus</taxon>
    </lineage>
</organism>
<dbReference type="EMBL" id="CACVKT020003176">
    <property type="protein sequence ID" value="CAC5381965.1"/>
    <property type="molecule type" value="Genomic_DNA"/>
</dbReference>
<accession>A0A6J8BDG8</accession>
<dbReference type="AlphaFoldDB" id="A0A6J8BDG8"/>
<dbReference type="Proteomes" id="UP000507470">
    <property type="component" value="Unassembled WGS sequence"/>
</dbReference>
<evidence type="ECO:0000313" key="2">
    <source>
        <dbReference type="EMBL" id="CAC5381965.1"/>
    </source>
</evidence>
<feature type="chain" id="PRO_5026972846" evidence="1">
    <location>
        <begin position="19"/>
        <end position="292"/>
    </location>
</feature>